<dbReference type="Proteomes" id="UP001631969">
    <property type="component" value="Unassembled WGS sequence"/>
</dbReference>
<sequence length="909" mass="99112">MQYNNNRTSTSPKPNWLMSLYQKASQAGAWIGSRIPRLCKASLALAVALPVISYTHVSTAHAESKLQLQGEDILTSGAILKNYIWSTERSGKPVSVQAKVIQVDLQNPYVKLDVMTGTGGQFTKKQTVLGMASETGAVGGVNGDYYNTQYEGVPVGPQITNGQLIATPPYLPGFYTFGITKDRKPMVELFTLDTESKIIAKDGASYTLGGINKTAYWYEPSGVHSMIDGLYMYTSAWAQISRANDGVTGPLEVLVVNNVVKEIATSATNGVIQQIAPADGYILRSSGKAADFIREHVKVGDPIHAEYNVYPADRNIQVDYKQFQMMIGGHTILVDEGKPSYFSRSINDVSGYAARSRTAVGYSQDQRYVYLVTADLSGESKGVTIPELQQLMIQIGVWKGMNLDGGGSTQMVARPLGENGLQVVNSLETGSQRKVVNGLGVYSLAPKGQVKGLKVEGPEVLLVGEKATYTLKGYDEFYNPVASGEIKPQWSVTPELVQSADNTFTAAKKGTATLTVQADQAKESRQIQVVGSEELSSLKVTANPPVMRAGETVGLKVTATTKTGATRTLSPSLLTWEMRGFQGTVTDEGLKVQQLQDPQGGLLIGTYDGYKTMTALSVGETKIFADFEKLTYPLSFESTDGVTGVAKLSAKQSYQNGYFGHLEYDFTKGSGTKAAYAVLANKTASIPGEPQAIQLEVNGDESLNWLRAEFIDGDGDINRVDLAKNINWKGWKTITADLTSHHMTYPVTLTRIYVASVEDGQDERNLTGAIDFDTIRFQYKNAAAPLPRNQVTLTIDKRNVQVNGQSQTIDQEPYIVDGNTLVPLRFVTEALGGAVEWDGTQNKVTIIRGQNMMVFQLGQKDYLADGSRKTAEVAAELKNERTMVPLRVLTEYLGWKVTWDQNTRKVVLE</sequence>
<name>A0ACC7P158_9BACL</name>
<proteinExistence type="predicted"/>
<comment type="caution">
    <text evidence="1">The sequence shown here is derived from an EMBL/GenBank/DDBJ whole genome shotgun (WGS) entry which is preliminary data.</text>
</comment>
<accession>A0ACC7P158</accession>
<keyword evidence="2" id="KW-1185">Reference proteome</keyword>
<reference evidence="1" key="1">
    <citation type="submission" date="2024-12" db="EMBL/GenBank/DDBJ databases">
        <authorList>
            <person name="Wu N."/>
        </authorList>
    </citation>
    <scope>NUCLEOTIDE SEQUENCE</scope>
    <source>
        <strain evidence="1">P15</strain>
    </source>
</reference>
<protein>
    <submittedName>
        <fullName evidence="1">Stalk domain-containing protein</fullName>
    </submittedName>
</protein>
<organism evidence="1 2">
    <name type="scientific">Paenibacillus mesotrionivorans</name>
    <dbReference type="NCBI Taxonomy" id="3160968"/>
    <lineage>
        <taxon>Bacteria</taxon>
        <taxon>Bacillati</taxon>
        <taxon>Bacillota</taxon>
        <taxon>Bacilli</taxon>
        <taxon>Bacillales</taxon>
        <taxon>Paenibacillaceae</taxon>
        <taxon>Paenibacillus</taxon>
    </lineage>
</organism>
<evidence type="ECO:0000313" key="2">
    <source>
        <dbReference type="Proteomes" id="UP001631969"/>
    </source>
</evidence>
<gene>
    <name evidence="1" type="ORF">ACI1P1_20540</name>
</gene>
<evidence type="ECO:0000313" key="1">
    <source>
        <dbReference type="EMBL" id="MFM9330683.1"/>
    </source>
</evidence>
<dbReference type="EMBL" id="JBJURJ010000014">
    <property type="protein sequence ID" value="MFM9330683.1"/>
    <property type="molecule type" value="Genomic_DNA"/>
</dbReference>